<keyword evidence="5" id="KW-1185">Reference proteome</keyword>
<evidence type="ECO:0000313" key="5">
    <source>
        <dbReference type="Proteomes" id="UP000053820"/>
    </source>
</evidence>
<reference evidence="4 5" key="1">
    <citation type="submission" date="2014-04" db="EMBL/GenBank/DDBJ databases">
        <title>Evolutionary Origins and Diversification of the Mycorrhizal Mutualists.</title>
        <authorList>
            <consortium name="DOE Joint Genome Institute"/>
            <consortium name="Mycorrhizal Genomics Consortium"/>
            <person name="Kohler A."/>
            <person name="Kuo A."/>
            <person name="Nagy L.G."/>
            <person name="Floudas D."/>
            <person name="Copeland A."/>
            <person name="Barry K.W."/>
            <person name="Cichocki N."/>
            <person name="Veneault-Fourrey C."/>
            <person name="LaButti K."/>
            <person name="Lindquist E.A."/>
            <person name="Lipzen A."/>
            <person name="Lundell T."/>
            <person name="Morin E."/>
            <person name="Murat C."/>
            <person name="Riley R."/>
            <person name="Ohm R."/>
            <person name="Sun H."/>
            <person name="Tunlid A."/>
            <person name="Henrissat B."/>
            <person name="Grigoriev I.V."/>
            <person name="Hibbett D.S."/>
            <person name="Martin F."/>
        </authorList>
    </citation>
    <scope>NUCLEOTIDE SEQUENCE [LARGE SCALE GENOMIC DNA]</scope>
    <source>
        <strain evidence="4 5">MD-312</strain>
    </source>
</reference>
<dbReference type="InterPro" id="IPR008266">
    <property type="entry name" value="Tyr_kinase_AS"/>
</dbReference>
<gene>
    <name evidence="4" type="ORF">HYDPIDRAFT_29333</name>
</gene>
<name>A0A0C9WE18_9AGAM</name>
<evidence type="ECO:0000256" key="1">
    <source>
        <dbReference type="ARBA" id="ARBA00022741"/>
    </source>
</evidence>
<dbReference type="PROSITE" id="PS50011">
    <property type="entry name" value="PROTEIN_KINASE_DOM"/>
    <property type="match status" value="1"/>
</dbReference>
<keyword evidence="1" id="KW-0547">Nucleotide-binding</keyword>
<dbReference type="Proteomes" id="UP000053820">
    <property type="component" value="Unassembled WGS sequence"/>
</dbReference>
<dbReference type="GO" id="GO:0004672">
    <property type="term" value="F:protein kinase activity"/>
    <property type="evidence" value="ECO:0007669"/>
    <property type="project" value="InterPro"/>
</dbReference>
<evidence type="ECO:0000256" key="2">
    <source>
        <dbReference type="ARBA" id="ARBA00022840"/>
    </source>
</evidence>
<dbReference type="GO" id="GO:0005886">
    <property type="term" value="C:plasma membrane"/>
    <property type="evidence" value="ECO:0007669"/>
    <property type="project" value="TreeGrafter"/>
</dbReference>
<dbReference type="InterPro" id="IPR000719">
    <property type="entry name" value="Prot_kinase_dom"/>
</dbReference>
<dbReference type="EMBL" id="KN839850">
    <property type="protein sequence ID" value="KIJ63536.1"/>
    <property type="molecule type" value="Genomic_DNA"/>
</dbReference>
<dbReference type="PROSITE" id="PS00109">
    <property type="entry name" value="PROTEIN_KINASE_TYR"/>
    <property type="match status" value="1"/>
</dbReference>
<dbReference type="PANTHER" id="PTHR27001">
    <property type="entry name" value="OS01G0253100 PROTEIN"/>
    <property type="match status" value="1"/>
</dbReference>
<dbReference type="HOGENOM" id="CLU_1441227_0_0_1"/>
<evidence type="ECO:0000259" key="3">
    <source>
        <dbReference type="PROSITE" id="PS50011"/>
    </source>
</evidence>
<dbReference type="Gene3D" id="1.10.510.10">
    <property type="entry name" value="Transferase(Phosphotransferase) domain 1"/>
    <property type="match status" value="1"/>
</dbReference>
<sequence>MLELAHRFKLLGDIASGLQYLHSFKFPVIHGDLTSKNVLIDEDYNARLTDFGLASVIAGGEMEEDLAYLQMSIQRAGAVRYAAPELVSFSENLEGKIHFTTKMPGATIKKLFESHQESAAPMSIDESLRFTMSIYESPSPAMSVYASPSPAMSVYASPVYPGMDVTGSTFTSKSGPSTSMPMAVSPLI</sequence>
<protein>
    <recommendedName>
        <fullName evidence="3">Protein kinase domain-containing protein</fullName>
    </recommendedName>
</protein>
<dbReference type="Pfam" id="PF00069">
    <property type="entry name" value="Pkinase"/>
    <property type="match status" value="1"/>
</dbReference>
<organism evidence="4 5">
    <name type="scientific">Hydnomerulius pinastri MD-312</name>
    <dbReference type="NCBI Taxonomy" id="994086"/>
    <lineage>
        <taxon>Eukaryota</taxon>
        <taxon>Fungi</taxon>
        <taxon>Dikarya</taxon>
        <taxon>Basidiomycota</taxon>
        <taxon>Agaricomycotina</taxon>
        <taxon>Agaricomycetes</taxon>
        <taxon>Agaricomycetidae</taxon>
        <taxon>Boletales</taxon>
        <taxon>Boletales incertae sedis</taxon>
        <taxon>Leucogyrophana</taxon>
    </lineage>
</organism>
<dbReference type="SUPFAM" id="SSF56112">
    <property type="entry name" value="Protein kinase-like (PK-like)"/>
    <property type="match status" value="1"/>
</dbReference>
<dbReference type="InterPro" id="IPR011009">
    <property type="entry name" value="Kinase-like_dom_sf"/>
</dbReference>
<proteinExistence type="predicted"/>
<dbReference type="AlphaFoldDB" id="A0A0C9WE18"/>
<accession>A0A0C9WE18</accession>
<dbReference type="OrthoDB" id="4062651at2759"/>
<feature type="domain" description="Protein kinase" evidence="3">
    <location>
        <begin position="1"/>
        <end position="188"/>
    </location>
</feature>
<keyword evidence="2" id="KW-0067">ATP-binding</keyword>
<dbReference type="GO" id="GO:0005524">
    <property type="term" value="F:ATP binding"/>
    <property type="evidence" value="ECO:0007669"/>
    <property type="project" value="UniProtKB-KW"/>
</dbReference>
<dbReference type="PANTHER" id="PTHR27001:SF931">
    <property type="entry name" value="OS11G0664100 PROTEIN"/>
    <property type="match status" value="1"/>
</dbReference>
<evidence type="ECO:0000313" key="4">
    <source>
        <dbReference type="EMBL" id="KIJ63536.1"/>
    </source>
</evidence>